<sequence length="388" mass="44230">MYTISIRNSYDLKELDIVELHSMLKTCELEMSQDSKILNNKKGAGIIEESVNVKFSEASSLEPIIGPNALFDLDTFLQTFSHADVDAEAKLSLDKGKEKEDNDYRVSFRRPSIDPPFIVESSSAADTNTATTSNVSNFDFDTEQDIPTKEENDSDDVQEDIDTEDVQTEEVRITSLGIARFNDNESSRLLILALKKRGFNVYEEEKKEEEPLQIIPILSWELLGKIWQFVITYQNGIQEYLPIDKIVTLVPNDLKALLKIPLKNGDGDEEKREQCFRNEDNHDSSDVGETPADTEVPLAQSQIPISKWYYDQDLKKFGIKWLEFTFSTFSELVDLSVLSPVELKLLRLMPMSSTTEEGTKFSERIRQSTWTVKGQEEAVPFFTYVPTT</sequence>
<accession>A0ACB9J399</accession>
<reference evidence="1 2" key="2">
    <citation type="journal article" date="2022" name="Mol. Ecol. Resour.">
        <title>The genomes of chicory, endive, great burdock and yacon provide insights into Asteraceae paleo-polyploidization history and plant inulin production.</title>
        <authorList>
            <person name="Fan W."/>
            <person name="Wang S."/>
            <person name="Wang H."/>
            <person name="Wang A."/>
            <person name="Jiang F."/>
            <person name="Liu H."/>
            <person name="Zhao H."/>
            <person name="Xu D."/>
            <person name="Zhang Y."/>
        </authorList>
    </citation>
    <scope>NUCLEOTIDE SEQUENCE [LARGE SCALE GENOMIC DNA]</scope>
    <source>
        <strain evidence="2">cv. Yunnan</strain>
        <tissue evidence="1">Leaves</tissue>
    </source>
</reference>
<protein>
    <submittedName>
        <fullName evidence="1">Uncharacterized protein</fullName>
    </submittedName>
</protein>
<dbReference type="EMBL" id="CM042023">
    <property type="protein sequence ID" value="KAI3813747.1"/>
    <property type="molecule type" value="Genomic_DNA"/>
</dbReference>
<proteinExistence type="predicted"/>
<comment type="caution">
    <text evidence="1">The sequence shown here is derived from an EMBL/GenBank/DDBJ whole genome shotgun (WGS) entry which is preliminary data.</text>
</comment>
<organism evidence="1 2">
    <name type="scientific">Smallanthus sonchifolius</name>
    <dbReference type="NCBI Taxonomy" id="185202"/>
    <lineage>
        <taxon>Eukaryota</taxon>
        <taxon>Viridiplantae</taxon>
        <taxon>Streptophyta</taxon>
        <taxon>Embryophyta</taxon>
        <taxon>Tracheophyta</taxon>
        <taxon>Spermatophyta</taxon>
        <taxon>Magnoliopsida</taxon>
        <taxon>eudicotyledons</taxon>
        <taxon>Gunneridae</taxon>
        <taxon>Pentapetalae</taxon>
        <taxon>asterids</taxon>
        <taxon>campanulids</taxon>
        <taxon>Asterales</taxon>
        <taxon>Asteraceae</taxon>
        <taxon>Asteroideae</taxon>
        <taxon>Heliantheae alliance</taxon>
        <taxon>Millerieae</taxon>
        <taxon>Smallanthus</taxon>
    </lineage>
</organism>
<name>A0ACB9J399_9ASTR</name>
<evidence type="ECO:0000313" key="2">
    <source>
        <dbReference type="Proteomes" id="UP001056120"/>
    </source>
</evidence>
<dbReference type="Proteomes" id="UP001056120">
    <property type="component" value="Linkage Group LG06"/>
</dbReference>
<keyword evidence="2" id="KW-1185">Reference proteome</keyword>
<gene>
    <name evidence="1" type="ORF">L1987_18479</name>
</gene>
<evidence type="ECO:0000313" key="1">
    <source>
        <dbReference type="EMBL" id="KAI3813747.1"/>
    </source>
</evidence>
<reference evidence="2" key="1">
    <citation type="journal article" date="2022" name="Mol. Ecol. Resour.">
        <title>The genomes of chicory, endive, great burdock and yacon provide insights into Asteraceae palaeo-polyploidization history and plant inulin production.</title>
        <authorList>
            <person name="Fan W."/>
            <person name="Wang S."/>
            <person name="Wang H."/>
            <person name="Wang A."/>
            <person name="Jiang F."/>
            <person name="Liu H."/>
            <person name="Zhao H."/>
            <person name="Xu D."/>
            <person name="Zhang Y."/>
        </authorList>
    </citation>
    <scope>NUCLEOTIDE SEQUENCE [LARGE SCALE GENOMIC DNA]</scope>
    <source>
        <strain evidence="2">cv. Yunnan</strain>
    </source>
</reference>